<proteinExistence type="predicted"/>
<dbReference type="RefSeq" id="WP_163985016.1">
    <property type="nucleotide sequence ID" value="NZ_WUEY01000001.1"/>
</dbReference>
<evidence type="ECO:0000313" key="2">
    <source>
        <dbReference type="Proteomes" id="UP000483035"/>
    </source>
</evidence>
<sequence>MSRVRSPGYPSLSLSQAIDFSKKIHAVNRTNAIDREAAAKDMGYSGVTGHSGKIIASLLHYGLLEKAGAGGVRITSRAIDILHPDRVADRKSALYEAAFAPDLFGRLRQRFSDGIPSENSLRSFLVREGFSDVAITPAVSSYLETCRFLQQESAYESSGQEPVLTSATEHTESTSLALIPSETSIAGPVSDYFSIKTNVAERVVFTEEGEPGQYLKLIASGEIDDYLLEALEDFVKRQRKRLTKVA</sequence>
<dbReference type="AlphaFoldDB" id="A0A6L9TYU3"/>
<dbReference type="Proteomes" id="UP000483035">
    <property type="component" value="Unassembled WGS sequence"/>
</dbReference>
<reference evidence="1 2" key="1">
    <citation type="submission" date="2019-12" db="EMBL/GenBank/DDBJ databases">
        <title>Rhizobium genotypes associated with high levels of biological nitrogen fixation by grain legumes in a temperate-maritime cropping system.</title>
        <authorList>
            <person name="Maluk M."/>
            <person name="Francesc Ferrando Molina F."/>
            <person name="Lopez Del Egido L."/>
            <person name="Lafos M."/>
            <person name="Langarica-Fuentes A."/>
            <person name="Gebre Yohannes G."/>
            <person name="Young M.W."/>
            <person name="Martin P."/>
            <person name="Gantlett R."/>
            <person name="Kenicer G."/>
            <person name="Hawes C."/>
            <person name="Begg G.S."/>
            <person name="Quilliam R.S."/>
            <person name="Squire G.R."/>
            <person name="Poole P.S."/>
            <person name="Young P.W."/>
            <person name="Iannetta P.M."/>
            <person name="James E.K."/>
        </authorList>
    </citation>
    <scope>NUCLEOTIDE SEQUENCE [LARGE SCALE GENOMIC DNA]</scope>
    <source>
        <strain evidence="1 2">JHI1118</strain>
    </source>
</reference>
<comment type="caution">
    <text evidence="1">The sequence shown here is derived from an EMBL/GenBank/DDBJ whole genome shotgun (WGS) entry which is preliminary data.</text>
</comment>
<name>A0A6L9TYU3_9HYPH</name>
<organism evidence="1 2">
    <name type="scientific">Rhizobium lusitanum</name>
    <dbReference type="NCBI Taxonomy" id="293958"/>
    <lineage>
        <taxon>Bacteria</taxon>
        <taxon>Pseudomonadati</taxon>
        <taxon>Pseudomonadota</taxon>
        <taxon>Alphaproteobacteria</taxon>
        <taxon>Hyphomicrobiales</taxon>
        <taxon>Rhizobiaceae</taxon>
        <taxon>Rhizobium/Agrobacterium group</taxon>
        <taxon>Rhizobium</taxon>
    </lineage>
</organism>
<protein>
    <submittedName>
        <fullName evidence="1">Uncharacterized protein</fullName>
    </submittedName>
</protein>
<gene>
    <name evidence="1" type="ORF">GR212_03325</name>
</gene>
<evidence type="ECO:0000313" key="1">
    <source>
        <dbReference type="EMBL" id="NEI68591.1"/>
    </source>
</evidence>
<dbReference type="EMBL" id="WUEY01000001">
    <property type="protein sequence ID" value="NEI68591.1"/>
    <property type="molecule type" value="Genomic_DNA"/>
</dbReference>
<accession>A0A6L9TYU3</accession>